<accession>A0A0L0HS29</accession>
<evidence type="ECO:0000256" key="6">
    <source>
        <dbReference type="SAM" id="Coils"/>
    </source>
</evidence>
<dbReference type="Gene3D" id="3.30.40.10">
    <property type="entry name" value="Zinc/RING finger domain, C3HC4 (zinc finger)"/>
    <property type="match status" value="1"/>
</dbReference>
<feature type="coiled-coil region" evidence="6">
    <location>
        <begin position="67"/>
        <end position="94"/>
    </location>
</feature>
<dbReference type="SUPFAM" id="SSF57850">
    <property type="entry name" value="RING/U-box"/>
    <property type="match status" value="1"/>
</dbReference>
<dbReference type="PANTHER" id="PTHR13063">
    <property type="entry name" value="ENOS INTERACTING PROTEIN"/>
    <property type="match status" value="1"/>
</dbReference>
<feature type="region of interest" description="Disordered" evidence="7">
    <location>
        <begin position="152"/>
        <end position="184"/>
    </location>
</feature>
<evidence type="ECO:0000256" key="7">
    <source>
        <dbReference type="SAM" id="MobiDB-lite"/>
    </source>
</evidence>
<keyword evidence="3 4" id="KW-0539">Nucleus</keyword>
<dbReference type="GO" id="GO:0005634">
    <property type="term" value="C:nucleus"/>
    <property type="evidence" value="ECO:0007669"/>
    <property type="project" value="UniProtKB-SubCell"/>
</dbReference>
<dbReference type="GO" id="GO:0061630">
    <property type="term" value="F:ubiquitin protein ligase activity"/>
    <property type="evidence" value="ECO:0007669"/>
    <property type="project" value="InterPro"/>
</dbReference>
<dbReference type="OrthoDB" id="116827at2759"/>
<dbReference type="AlphaFoldDB" id="A0A0L0HS29"/>
<gene>
    <name evidence="9" type="ORF">SPPG_01346</name>
</gene>
<dbReference type="RefSeq" id="XP_016611931.1">
    <property type="nucleotide sequence ID" value="XM_016749665.1"/>
</dbReference>
<dbReference type="SMART" id="SM00184">
    <property type="entry name" value="RING"/>
    <property type="match status" value="1"/>
</dbReference>
<dbReference type="InterPro" id="IPR031790">
    <property type="entry name" value="Znf-NOSIP"/>
</dbReference>
<keyword evidence="6" id="KW-0175">Coiled coil</keyword>
<dbReference type="EMBL" id="KQ257451">
    <property type="protein sequence ID" value="KND03892.1"/>
    <property type="molecule type" value="Genomic_DNA"/>
</dbReference>
<dbReference type="eggNOG" id="KOG3039">
    <property type="taxonomic scope" value="Eukaryota"/>
</dbReference>
<evidence type="ECO:0000256" key="2">
    <source>
        <dbReference type="ARBA" id="ARBA00008126"/>
    </source>
</evidence>
<comment type="similarity">
    <text evidence="2 4">Belongs to the NOSIP family.</text>
</comment>
<feature type="domain" description="RING-type" evidence="8">
    <location>
        <begin position="238"/>
        <end position="280"/>
    </location>
</feature>
<dbReference type="GeneID" id="27685014"/>
<protein>
    <recommendedName>
        <fullName evidence="8">RING-type domain-containing protein</fullName>
    </recommendedName>
</protein>
<evidence type="ECO:0000313" key="9">
    <source>
        <dbReference type="EMBL" id="KND03892.1"/>
    </source>
</evidence>
<sequence>MSRHSKNNTALAFFTQAEKAKLNYGTQKQRLGRDSMRNFDACFLCLQRAREPLCCTEGHLSCKECMYENILSQKKELARQFKLYKEQQEQQEESRRQTELAAKEAELTMFEQTQTQFLPSMMREATDIGEGKKLLGGKVYTPVTTAEGTVYTYDSEGRNPRNASGEVGTKKPMEQSKDKSLPSFWIPSLTPDAKPLIIQAPKMETVCTASEKHHPVTVKKLVEVKFTLAKGNEDQYICPACLKTFTNGSKIVVLKTCGHTFCKGCCSRFVKPTRKCHQCEVKCKEKDIVELSGEGTGFVGSGGKVESSKATVAFQ</sequence>
<dbReference type="GO" id="GO:0008270">
    <property type="term" value="F:zinc ion binding"/>
    <property type="evidence" value="ECO:0007669"/>
    <property type="project" value="UniProtKB-KW"/>
</dbReference>
<keyword evidence="5" id="KW-0479">Metal-binding</keyword>
<comment type="subcellular location">
    <subcellularLocation>
        <location evidence="1 4">Nucleus</location>
    </subcellularLocation>
</comment>
<evidence type="ECO:0000256" key="5">
    <source>
        <dbReference type="PROSITE-ProRule" id="PRU00175"/>
    </source>
</evidence>
<dbReference type="PROSITE" id="PS50089">
    <property type="entry name" value="ZF_RING_2"/>
    <property type="match status" value="1"/>
</dbReference>
<evidence type="ECO:0000256" key="4">
    <source>
        <dbReference type="PIRNR" id="PIRNR023577"/>
    </source>
</evidence>
<dbReference type="InterPro" id="IPR001841">
    <property type="entry name" value="Znf_RING"/>
</dbReference>
<evidence type="ECO:0000313" key="10">
    <source>
        <dbReference type="Proteomes" id="UP000053201"/>
    </source>
</evidence>
<keyword evidence="5" id="KW-0862">Zinc</keyword>
<dbReference type="OMA" id="PCVTKFM"/>
<feature type="compositionally biased region" description="Basic and acidic residues" evidence="7">
    <location>
        <begin position="168"/>
        <end position="180"/>
    </location>
</feature>
<evidence type="ECO:0000259" key="8">
    <source>
        <dbReference type="PROSITE" id="PS50089"/>
    </source>
</evidence>
<dbReference type="VEuPathDB" id="FungiDB:SPPG_01346"/>
<dbReference type="PANTHER" id="PTHR13063:SF10">
    <property type="entry name" value="NITRIC OXIDE SYNTHASE-INTERACTING PROTEIN"/>
    <property type="match status" value="1"/>
</dbReference>
<dbReference type="InterPro" id="IPR016818">
    <property type="entry name" value="NOSIP"/>
</dbReference>
<dbReference type="InParanoid" id="A0A0L0HS29"/>
<dbReference type="InterPro" id="IPR013083">
    <property type="entry name" value="Znf_RING/FYVE/PHD"/>
</dbReference>
<dbReference type="Pfam" id="PF15906">
    <property type="entry name" value="zf-NOSIP"/>
    <property type="match status" value="1"/>
</dbReference>
<reference evidence="9 10" key="1">
    <citation type="submission" date="2009-08" db="EMBL/GenBank/DDBJ databases">
        <title>The Genome Sequence of Spizellomyces punctatus strain DAOM BR117.</title>
        <authorList>
            <consortium name="The Broad Institute Genome Sequencing Platform"/>
            <person name="Russ C."/>
            <person name="Cuomo C."/>
            <person name="Shea T."/>
            <person name="Young S.K."/>
            <person name="Zeng Q."/>
            <person name="Koehrsen M."/>
            <person name="Haas B."/>
            <person name="Borodovsky M."/>
            <person name="Guigo R."/>
            <person name="Alvarado L."/>
            <person name="Berlin A."/>
            <person name="Bochicchio J."/>
            <person name="Borenstein D."/>
            <person name="Chapman S."/>
            <person name="Chen Z."/>
            <person name="Engels R."/>
            <person name="Freedman E."/>
            <person name="Gellesch M."/>
            <person name="Goldberg J."/>
            <person name="Griggs A."/>
            <person name="Gujja S."/>
            <person name="Heiman D."/>
            <person name="Hepburn T."/>
            <person name="Howarth C."/>
            <person name="Jen D."/>
            <person name="Larson L."/>
            <person name="Lewis B."/>
            <person name="Mehta T."/>
            <person name="Park D."/>
            <person name="Pearson M."/>
            <person name="Roberts A."/>
            <person name="Saif S."/>
            <person name="Shenoy N."/>
            <person name="Sisk P."/>
            <person name="Stolte C."/>
            <person name="Sykes S."/>
            <person name="Thomson T."/>
            <person name="Walk T."/>
            <person name="White J."/>
            <person name="Yandava C."/>
            <person name="Burger G."/>
            <person name="Gray M.W."/>
            <person name="Holland P.W.H."/>
            <person name="King N."/>
            <person name="Lang F.B.F."/>
            <person name="Roger A.J."/>
            <person name="Ruiz-Trillo I."/>
            <person name="Lander E."/>
            <person name="Nusbaum C."/>
        </authorList>
    </citation>
    <scope>NUCLEOTIDE SEQUENCE [LARGE SCALE GENOMIC DNA]</scope>
    <source>
        <strain evidence="9 10">DAOM BR117</strain>
    </source>
</reference>
<evidence type="ECO:0000256" key="3">
    <source>
        <dbReference type="ARBA" id="ARBA00023242"/>
    </source>
</evidence>
<keyword evidence="5" id="KW-0863">Zinc-finger</keyword>
<dbReference type="PIRSF" id="PIRSF023577">
    <property type="entry name" value="ENOS_interacting"/>
    <property type="match status" value="1"/>
</dbReference>
<dbReference type="STRING" id="645134.A0A0L0HS29"/>
<evidence type="ECO:0000256" key="1">
    <source>
        <dbReference type="ARBA" id="ARBA00004123"/>
    </source>
</evidence>
<proteinExistence type="inferred from homology"/>
<keyword evidence="10" id="KW-1185">Reference proteome</keyword>
<dbReference type="Pfam" id="PF04641">
    <property type="entry name" value="Rtf2"/>
    <property type="match status" value="1"/>
</dbReference>
<name>A0A0L0HS29_SPIPD</name>
<organism evidence="9 10">
    <name type="scientific">Spizellomyces punctatus (strain DAOM BR117)</name>
    <dbReference type="NCBI Taxonomy" id="645134"/>
    <lineage>
        <taxon>Eukaryota</taxon>
        <taxon>Fungi</taxon>
        <taxon>Fungi incertae sedis</taxon>
        <taxon>Chytridiomycota</taxon>
        <taxon>Chytridiomycota incertae sedis</taxon>
        <taxon>Chytridiomycetes</taxon>
        <taxon>Spizellomycetales</taxon>
        <taxon>Spizellomycetaceae</taxon>
        <taxon>Spizellomyces</taxon>
    </lineage>
</organism>
<dbReference type="Proteomes" id="UP000053201">
    <property type="component" value="Unassembled WGS sequence"/>
</dbReference>